<protein>
    <submittedName>
        <fullName evidence="1">Uncharacterized protein</fullName>
    </submittedName>
</protein>
<name>A0A3P8Y0Z0_ESOLU</name>
<organism evidence="1 2">
    <name type="scientific">Esox lucius</name>
    <name type="common">Northern pike</name>
    <dbReference type="NCBI Taxonomy" id="8010"/>
    <lineage>
        <taxon>Eukaryota</taxon>
        <taxon>Metazoa</taxon>
        <taxon>Chordata</taxon>
        <taxon>Craniata</taxon>
        <taxon>Vertebrata</taxon>
        <taxon>Euteleostomi</taxon>
        <taxon>Actinopterygii</taxon>
        <taxon>Neopterygii</taxon>
        <taxon>Teleostei</taxon>
        <taxon>Protacanthopterygii</taxon>
        <taxon>Esociformes</taxon>
        <taxon>Esocidae</taxon>
        <taxon>Esox</taxon>
    </lineage>
</organism>
<reference evidence="2" key="1">
    <citation type="journal article" date="2014" name="PLoS ONE">
        <title>The genome and linkage map of the northern pike (Esox lucius): conserved synteny revealed between the salmonid sister group and the Neoteleostei.</title>
        <authorList>
            <person name="Rondeau E.B."/>
            <person name="Minkley D.R."/>
            <person name="Leong J.S."/>
            <person name="Messmer A.M."/>
            <person name="Jantzen J.R."/>
            <person name="von Schalburg K.R."/>
            <person name="Lemon C."/>
            <person name="Bird N.H."/>
            <person name="Koop B.F."/>
        </authorList>
    </citation>
    <scope>NUCLEOTIDE SEQUENCE</scope>
</reference>
<dbReference type="AlphaFoldDB" id="A0A3P8Y0Z0"/>
<dbReference type="STRING" id="8010.ENSELUP00000010317"/>
<sequence length="124" mass="14651">LWNEVLNTSPFPFARMYESNIEDLGYELHQFRRILERKIQSGMQKPSSVVELALFIEPYKEVFFELFKLCKILVKTYLRSTMSDDRLSNLGVLSIESRRAKALNLDEFADLFAKKHKNCRIQLM</sequence>
<dbReference type="Proteomes" id="UP000265140">
    <property type="component" value="Chromosome 10"/>
</dbReference>
<dbReference type="Bgee" id="ENSELUG00000010814">
    <property type="expression patterns" value="Expressed in heart and 5 other cell types or tissues"/>
</dbReference>
<accession>A0A3P8Y0Z0</accession>
<dbReference type="OMA" id="NCRIQLM"/>
<reference evidence="1" key="2">
    <citation type="submission" date="2020-02" db="EMBL/GenBank/DDBJ databases">
        <title>Esox lucius (northern pike) genome, fEsoLuc1, primary haplotype.</title>
        <authorList>
            <person name="Myers G."/>
            <person name="Karagic N."/>
            <person name="Meyer A."/>
            <person name="Pippel M."/>
            <person name="Reichard M."/>
            <person name="Winkler S."/>
            <person name="Tracey A."/>
            <person name="Sims Y."/>
            <person name="Howe K."/>
            <person name="Rhie A."/>
            <person name="Formenti G."/>
            <person name="Durbin R."/>
            <person name="Fedrigo O."/>
            <person name="Jarvis E.D."/>
        </authorList>
    </citation>
    <scope>NUCLEOTIDE SEQUENCE [LARGE SCALE GENOMIC DNA]</scope>
</reference>
<reference evidence="1" key="4">
    <citation type="submission" date="2025-09" db="UniProtKB">
        <authorList>
            <consortium name="Ensembl"/>
        </authorList>
    </citation>
    <scope>IDENTIFICATION</scope>
</reference>
<dbReference type="Ensembl" id="ENSELUT00000002344.3">
    <property type="protein sequence ID" value="ENSELUP00000010317.2"/>
    <property type="gene ID" value="ENSELUG00000010814.3"/>
</dbReference>
<reference evidence="1" key="3">
    <citation type="submission" date="2025-08" db="UniProtKB">
        <authorList>
            <consortium name="Ensembl"/>
        </authorList>
    </citation>
    <scope>IDENTIFICATION</scope>
</reference>
<dbReference type="InParanoid" id="A0A3P8Y0Z0"/>
<dbReference type="GeneTree" id="ENSGT00940000177343"/>
<proteinExistence type="predicted"/>
<keyword evidence="2" id="KW-1185">Reference proteome</keyword>
<evidence type="ECO:0000313" key="2">
    <source>
        <dbReference type="Proteomes" id="UP000265140"/>
    </source>
</evidence>
<evidence type="ECO:0000313" key="1">
    <source>
        <dbReference type="Ensembl" id="ENSELUP00000010317.2"/>
    </source>
</evidence>